<feature type="transmembrane region" description="Helical" evidence="1">
    <location>
        <begin position="12"/>
        <end position="37"/>
    </location>
</feature>
<feature type="transmembrane region" description="Helical" evidence="1">
    <location>
        <begin position="57"/>
        <end position="75"/>
    </location>
</feature>
<reference evidence="2 3" key="1">
    <citation type="journal article" date="2016" name="Int. J. Syst. Evol. Microbiol.">
        <title>Panacibacter ginsenosidivorans gen. nov., sp. nov., with ginsenoside converting activity isolated from soil of a ginseng field.</title>
        <authorList>
            <person name="Siddiqi M.Z."/>
            <person name="Muhammad Shafi S."/>
            <person name="Choi K.D."/>
            <person name="Im W.T."/>
        </authorList>
    </citation>
    <scope>NUCLEOTIDE SEQUENCE [LARGE SCALE GENOMIC DNA]</scope>
    <source>
        <strain evidence="2 3">Gsoil1550</strain>
    </source>
</reference>
<name>A0A5B8V7P3_9BACT</name>
<sequence>MKRKYGEFWANVNAFMVTGFLFIANIITISGFFKGILRIDFIHYFINEGTLINRIRIAIFYLLIYLLMYIIYKIKKQSILSYFDKFKQMSEIESKALNQFFITYLIISGILLLCSVTSPLWLKM</sequence>
<keyword evidence="3" id="KW-1185">Reference proteome</keyword>
<feature type="transmembrane region" description="Helical" evidence="1">
    <location>
        <begin position="96"/>
        <end position="122"/>
    </location>
</feature>
<organism evidence="2 3">
    <name type="scientific">Panacibacter ginsenosidivorans</name>
    <dbReference type="NCBI Taxonomy" id="1813871"/>
    <lineage>
        <taxon>Bacteria</taxon>
        <taxon>Pseudomonadati</taxon>
        <taxon>Bacteroidota</taxon>
        <taxon>Chitinophagia</taxon>
        <taxon>Chitinophagales</taxon>
        <taxon>Chitinophagaceae</taxon>
        <taxon>Panacibacter</taxon>
    </lineage>
</organism>
<protein>
    <submittedName>
        <fullName evidence="2">Uncharacterized protein</fullName>
    </submittedName>
</protein>
<dbReference type="EMBL" id="CP042435">
    <property type="protein sequence ID" value="QEC67550.1"/>
    <property type="molecule type" value="Genomic_DNA"/>
</dbReference>
<dbReference type="RefSeq" id="WP_147189357.1">
    <property type="nucleotide sequence ID" value="NZ_CP042435.1"/>
</dbReference>
<dbReference type="Proteomes" id="UP000321533">
    <property type="component" value="Chromosome"/>
</dbReference>
<proteinExistence type="predicted"/>
<accession>A0A5B8V7P3</accession>
<keyword evidence="1" id="KW-0812">Transmembrane</keyword>
<keyword evidence="1" id="KW-1133">Transmembrane helix</keyword>
<gene>
    <name evidence="2" type="ORF">FRZ67_09690</name>
</gene>
<keyword evidence="1" id="KW-0472">Membrane</keyword>
<evidence type="ECO:0000313" key="2">
    <source>
        <dbReference type="EMBL" id="QEC67550.1"/>
    </source>
</evidence>
<evidence type="ECO:0000313" key="3">
    <source>
        <dbReference type="Proteomes" id="UP000321533"/>
    </source>
</evidence>
<evidence type="ECO:0000256" key="1">
    <source>
        <dbReference type="SAM" id="Phobius"/>
    </source>
</evidence>
<dbReference type="AlphaFoldDB" id="A0A5B8V7P3"/>
<dbReference type="KEGG" id="pgin:FRZ67_09690"/>